<name>A0ABW4XA75_9ACTN</name>
<evidence type="ECO:0000313" key="7">
    <source>
        <dbReference type="EMBL" id="MFD2092325.1"/>
    </source>
</evidence>
<comment type="subcellular location">
    <subcellularLocation>
        <location evidence="1">Cell septum</location>
    </subcellularLocation>
</comment>
<dbReference type="Gene3D" id="2.30.31.20">
    <property type="entry name" value="Sporulation-specific cell division protein SsgB"/>
    <property type="match status" value="1"/>
</dbReference>
<proteinExistence type="inferred from homology"/>
<keyword evidence="8" id="KW-1185">Reference proteome</keyword>
<keyword evidence="3" id="KW-0132">Cell division</keyword>
<keyword evidence="4" id="KW-0749">Sporulation</keyword>
<evidence type="ECO:0000256" key="2">
    <source>
        <dbReference type="ARBA" id="ARBA00009323"/>
    </source>
</evidence>
<keyword evidence="5" id="KW-0717">Septation</keyword>
<protein>
    <submittedName>
        <fullName evidence="7">SsgA family sporulation/cell division regulator</fullName>
    </submittedName>
</protein>
<evidence type="ECO:0000256" key="1">
    <source>
        <dbReference type="ARBA" id="ARBA00004431"/>
    </source>
</evidence>
<evidence type="ECO:0000313" key="8">
    <source>
        <dbReference type="Proteomes" id="UP001597402"/>
    </source>
</evidence>
<keyword evidence="6" id="KW-0131">Cell cycle</keyword>
<gene>
    <name evidence="7" type="ORF">ACFSHS_12175</name>
</gene>
<organism evidence="7 8">
    <name type="scientific">Blastococcus deserti</name>
    <dbReference type="NCBI Taxonomy" id="2259033"/>
    <lineage>
        <taxon>Bacteria</taxon>
        <taxon>Bacillati</taxon>
        <taxon>Actinomycetota</taxon>
        <taxon>Actinomycetes</taxon>
        <taxon>Geodermatophilales</taxon>
        <taxon>Geodermatophilaceae</taxon>
        <taxon>Blastococcus</taxon>
    </lineage>
</organism>
<dbReference type="Proteomes" id="UP001597402">
    <property type="component" value="Unassembled WGS sequence"/>
</dbReference>
<evidence type="ECO:0000256" key="3">
    <source>
        <dbReference type="ARBA" id="ARBA00022618"/>
    </source>
</evidence>
<dbReference type="RefSeq" id="WP_376875985.1">
    <property type="nucleotide sequence ID" value="NZ_JBHUHP010000010.1"/>
</dbReference>
<dbReference type="InterPro" id="IPR038658">
    <property type="entry name" value="SsgB_sf"/>
</dbReference>
<evidence type="ECO:0000256" key="4">
    <source>
        <dbReference type="ARBA" id="ARBA00022969"/>
    </source>
</evidence>
<reference evidence="8" key="1">
    <citation type="journal article" date="2019" name="Int. J. Syst. Evol. Microbiol.">
        <title>The Global Catalogue of Microorganisms (GCM) 10K type strain sequencing project: providing services to taxonomists for standard genome sequencing and annotation.</title>
        <authorList>
            <consortium name="The Broad Institute Genomics Platform"/>
            <consortium name="The Broad Institute Genome Sequencing Center for Infectious Disease"/>
            <person name="Wu L."/>
            <person name="Ma J."/>
        </authorList>
    </citation>
    <scope>NUCLEOTIDE SEQUENCE [LARGE SCALE GENOMIC DNA]</scope>
    <source>
        <strain evidence="8">JCM 3338</strain>
    </source>
</reference>
<evidence type="ECO:0000256" key="6">
    <source>
        <dbReference type="ARBA" id="ARBA00023306"/>
    </source>
</evidence>
<comment type="similarity">
    <text evidence="2">Belongs to the SsgA family.</text>
</comment>
<dbReference type="InterPro" id="IPR006776">
    <property type="entry name" value="SsgB"/>
</dbReference>
<dbReference type="Pfam" id="PF04686">
    <property type="entry name" value="SsgA"/>
    <property type="match status" value="1"/>
</dbReference>
<evidence type="ECO:0000256" key="5">
    <source>
        <dbReference type="ARBA" id="ARBA00023210"/>
    </source>
</evidence>
<sequence>MPSRWTRGYSSPITLQLVGPQSWTEVPALLCYDAADPFAVRIAFGDVGDESGVVDPDDGGIAWLLSRELLQAGLQAPAGEGDVRLWPAHGASDVLFLHLRAPSGEALFELSRATVAAFLRHTEALVPSGSESEQLDLDDELHVLLSNGGADPSGR</sequence>
<accession>A0ABW4XA75</accession>
<comment type="caution">
    <text evidence="7">The sequence shown here is derived from an EMBL/GenBank/DDBJ whole genome shotgun (WGS) entry which is preliminary data.</text>
</comment>
<dbReference type="EMBL" id="JBHUHP010000010">
    <property type="protein sequence ID" value="MFD2092325.1"/>
    <property type="molecule type" value="Genomic_DNA"/>
</dbReference>